<accession>R4XHS1</accession>
<dbReference type="Gene3D" id="3.40.50.12780">
    <property type="entry name" value="N-terminal domain of ligase-like"/>
    <property type="match status" value="1"/>
</dbReference>
<dbReference type="Gene3D" id="3.30.300.30">
    <property type="match status" value="1"/>
</dbReference>
<dbReference type="Pfam" id="PF13193">
    <property type="entry name" value="AMP-binding_C"/>
    <property type="match status" value="1"/>
</dbReference>
<dbReference type="InterPro" id="IPR045851">
    <property type="entry name" value="AMP-bd_C_sf"/>
</dbReference>
<dbReference type="PANTHER" id="PTHR24096:SF422">
    <property type="entry name" value="BCDNA.GH02901"/>
    <property type="match status" value="1"/>
</dbReference>
<evidence type="ECO:0000313" key="3">
    <source>
        <dbReference type="EMBL" id="CCG84063.1"/>
    </source>
</evidence>
<dbReference type="STRING" id="1097556.R4XHS1"/>
<feature type="domain" description="AMP-binding enzyme C-terminal" evidence="2">
    <location>
        <begin position="461"/>
        <end position="540"/>
    </location>
</feature>
<dbReference type="GO" id="GO:0016405">
    <property type="term" value="F:CoA-ligase activity"/>
    <property type="evidence" value="ECO:0007669"/>
    <property type="project" value="TreeGrafter"/>
</dbReference>
<dbReference type="Pfam" id="PF00501">
    <property type="entry name" value="AMP-binding"/>
    <property type="match status" value="1"/>
</dbReference>
<dbReference type="Proteomes" id="UP000013776">
    <property type="component" value="Unassembled WGS sequence"/>
</dbReference>
<gene>
    <name evidence="3" type="ORF">TAPDE_004437</name>
</gene>
<dbReference type="SUPFAM" id="SSF56801">
    <property type="entry name" value="Acetyl-CoA synthetase-like"/>
    <property type="match status" value="1"/>
</dbReference>
<dbReference type="AlphaFoldDB" id="R4XHS1"/>
<dbReference type="PROSITE" id="PS00455">
    <property type="entry name" value="AMP_BINDING"/>
    <property type="match status" value="1"/>
</dbReference>
<protein>
    <recommendedName>
        <fullName evidence="5">4-coumarate-CoA ligase</fullName>
    </recommendedName>
</protein>
<dbReference type="VEuPathDB" id="FungiDB:TAPDE_004437"/>
<keyword evidence="4" id="KW-1185">Reference proteome</keyword>
<evidence type="ECO:0000259" key="1">
    <source>
        <dbReference type="Pfam" id="PF00501"/>
    </source>
</evidence>
<evidence type="ECO:0000259" key="2">
    <source>
        <dbReference type="Pfam" id="PF13193"/>
    </source>
</evidence>
<feature type="domain" description="AMP-dependent synthetase/ligase" evidence="1">
    <location>
        <begin position="27"/>
        <end position="401"/>
    </location>
</feature>
<proteinExistence type="predicted"/>
<dbReference type="InterPro" id="IPR000873">
    <property type="entry name" value="AMP-dep_synth/lig_dom"/>
</dbReference>
<dbReference type="OrthoDB" id="1898221at2759"/>
<dbReference type="InterPro" id="IPR020845">
    <property type="entry name" value="AMP-binding_CS"/>
</dbReference>
<name>R4XHS1_TAPDE</name>
<organism evidence="3 4">
    <name type="scientific">Taphrina deformans (strain PYCC 5710 / ATCC 11124 / CBS 356.35 / IMI 108563 / JCM 9778 / NBRC 8474)</name>
    <name type="common">Peach leaf curl fungus</name>
    <name type="synonym">Lalaria deformans</name>
    <dbReference type="NCBI Taxonomy" id="1097556"/>
    <lineage>
        <taxon>Eukaryota</taxon>
        <taxon>Fungi</taxon>
        <taxon>Dikarya</taxon>
        <taxon>Ascomycota</taxon>
        <taxon>Taphrinomycotina</taxon>
        <taxon>Taphrinomycetes</taxon>
        <taxon>Taphrinales</taxon>
        <taxon>Taphrinaceae</taxon>
        <taxon>Taphrina</taxon>
    </lineage>
</organism>
<evidence type="ECO:0008006" key="5">
    <source>
        <dbReference type="Google" id="ProtNLM"/>
    </source>
</evidence>
<comment type="caution">
    <text evidence="3">The sequence shown here is derived from an EMBL/GenBank/DDBJ whole genome shotgun (WGS) entry which is preliminary data.</text>
</comment>
<dbReference type="InterPro" id="IPR025110">
    <property type="entry name" value="AMP-bd_C"/>
</dbReference>
<sequence length="556" mass="60968">MFYPQFTKTVGKIPDDITITDWIFENRAQNGLETAFIDSSTGEHRSWKDVEAITRQLARGLTKLLGVKVGDDAVYGLFAPNIMEVPTSIWAALLLGGIVTGMNPAYTTEEVKHQLTETSAICLFTCKALLPVAKPACGDTVRKIILLDGSAPGCMSFADVLALGKDVPALPRLKLAAGENQKRLAFLSFSSGTTGKPKGVMISHYNVIANSIQNSSFYDCDPRKGLSEGAVTLGLLPFYHIYGLVVILHTEVYMGNTIVLMPAFDLEKFLDNAMKFRITKMFLVPPLVVRLTKDPSVAKRGKPLETVNEVFCGAAPLAPQLMNDLRRIIAPGGVFRQGYGMTETCTTSLITHVDDQWDGSVGVVIPDVVLKIVTPEGKEVTEYDTPGELWVKGPSVTLGYYKNQKATDECYILDKTDNKMWLVTGDEAVVRKSPGGKEHFFIVDRLKELIKVKGLQVAPAELEAALLEHEAVADAAVIGVESEREGELPYAFVVLHEGQPKTKDTKESILKSIEATKAKFKWIKGGLEFMDVIPKSASGKILRKDLRTMVRSRAKL</sequence>
<reference evidence="3 4" key="1">
    <citation type="journal article" date="2013" name="MBio">
        <title>Genome sequencing of the plant pathogen Taphrina deformans, the causal agent of peach leaf curl.</title>
        <authorList>
            <person name="Cisse O.H."/>
            <person name="Almeida J.M.G.C.F."/>
            <person name="Fonseca A."/>
            <person name="Kumar A.A."/>
            <person name="Salojaervi J."/>
            <person name="Overmyer K."/>
            <person name="Hauser P.M."/>
            <person name="Pagni M."/>
        </authorList>
    </citation>
    <scope>NUCLEOTIDE SEQUENCE [LARGE SCALE GENOMIC DNA]</scope>
    <source>
        <strain evidence="4">PYCC 5710 / ATCC 11124 / CBS 356.35 / IMI 108563 / JCM 9778 / NBRC 8474</strain>
    </source>
</reference>
<dbReference type="PANTHER" id="PTHR24096">
    <property type="entry name" value="LONG-CHAIN-FATTY-ACID--COA LIGASE"/>
    <property type="match status" value="1"/>
</dbReference>
<dbReference type="InterPro" id="IPR042099">
    <property type="entry name" value="ANL_N_sf"/>
</dbReference>
<dbReference type="eggNOG" id="KOG1176">
    <property type="taxonomic scope" value="Eukaryota"/>
</dbReference>
<evidence type="ECO:0000313" key="4">
    <source>
        <dbReference type="Proteomes" id="UP000013776"/>
    </source>
</evidence>
<dbReference type="EMBL" id="CAHR02000198">
    <property type="protein sequence ID" value="CCG84063.1"/>
    <property type="molecule type" value="Genomic_DNA"/>
</dbReference>